<proteinExistence type="predicted"/>
<evidence type="ECO:0008006" key="3">
    <source>
        <dbReference type="Google" id="ProtNLM"/>
    </source>
</evidence>
<sequence length="140" mass="14870">MALTLGACDSDSQDLEASRAEVFEDGVAKDTEGGAFRVMLFSREGLEVGDNSLIAHVGFHDPHDPTDPGVGIPDADVLLDAYMPSGAGFVGDLEGRYLGDGRYEITGLELSEPGIWRLELSIAVGATIDESVHFVFSVPE</sequence>
<dbReference type="EMBL" id="JMCC02000044">
    <property type="protein sequence ID" value="KIG15986.1"/>
    <property type="molecule type" value="Genomic_DNA"/>
</dbReference>
<organism evidence="1 2">
    <name type="scientific">Enhygromyxa salina</name>
    <dbReference type="NCBI Taxonomy" id="215803"/>
    <lineage>
        <taxon>Bacteria</taxon>
        <taxon>Pseudomonadati</taxon>
        <taxon>Myxococcota</taxon>
        <taxon>Polyangia</taxon>
        <taxon>Nannocystales</taxon>
        <taxon>Nannocystaceae</taxon>
        <taxon>Enhygromyxa</taxon>
    </lineage>
</organism>
<accession>A0A0C2CYB9</accession>
<gene>
    <name evidence="1" type="ORF">DB30_05040</name>
</gene>
<dbReference type="Proteomes" id="UP000031599">
    <property type="component" value="Unassembled WGS sequence"/>
</dbReference>
<protein>
    <recommendedName>
        <fullName evidence="3">YtkA-like domain-containing protein</fullName>
    </recommendedName>
</protein>
<evidence type="ECO:0000313" key="1">
    <source>
        <dbReference type="EMBL" id="KIG15986.1"/>
    </source>
</evidence>
<dbReference type="AlphaFoldDB" id="A0A0C2CYB9"/>
<name>A0A0C2CYB9_9BACT</name>
<comment type="caution">
    <text evidence="1">The sequence shown here is derived from an EMBL/GenBank/DDBJ whole genome shotgun (WGS) entry which is preliminary data.</text>
</comment>
<evidence type="ECO:0000313" key="2">
    <source>
        <dbReference type="Proteomes" id="UP000031599"/>
    </source>
</evidence>
<reference evidence="1 2" key="1">
    <citation type="submission" date="2014-12" db="EMBL/GenBank/DDBJ databases">
        <title>Genome assembly of Enhygromyxa salina DSM 15201.</title>
        <authorList>
            <person name="Sharma G."/>
            <person name="Subramanian S."/>
        </authorList>
    </citation>
    <scope>NUCLEOTIDE SEQUENCE [LARGE SCALE GENOMIC DNA]</scope>
    <source>
        <strain evidence="1 2">DSM 15201</strain>
    </source>
</reference>